<comment type="caution">
    <text evidence="2">The sequence shown here is derived from an EMBL/GenBank/DDBJ whole genome shotgun (WGS) entry which is preliminary data.</text>
</comment>
<dbReference type="STRING" id="4795.A0A225UDX4"/>
<proteinExistence type="predicted"/>
<dbReference type="AlphaFoldDB" id="A0A225UDX4"/>
<dbReference type="Proteomes" id="UP000198211">
    <property type="component" value="Unassembled WGS sequence"/>
</dbReference>
<name>A0A225UDX4_9STRA</name>
<evidence type="ECO:0000313" key="2">
    <source>
        <dbReference type="EMBL" id="OWY90309.1"/>
    </source>
</evidence>
<dbReference type="PANTHER" id="PTHR11439:SF483">
    <property type="entry name" value="PEPTIDE SYNTHASE GLIP-LIKE, PUTATIVE (AFU_ORTHOLOGUE AFUA_3G12920)-RELATED"/>
    <property type="match status" value="1"/>
</dbReference>
<sequence>MTGSRPDISFAMMSVSKYLNNPGLTHLNAAKRILRYVKETRNYGLVVNGRSRGAGQLKVFVDSAYSKGIDTIRSVSGYVIMRSEIPLQEPADCGIIVVVKCDRNLAGGASPAARLRERDGPDDSNPTSGHDIKTIFQDLACDKTSE</sequence>
<reference evidence="3" key="1">
    <citation type="submission" date="2017-03" db="EMBL/GenBank/DDBJ databases">
        <title>Phytopthora megakarya and P. palmivora, two closely related causual agents of cacao black pod achieved similar genome size and gene model numbers by different mechanisms.</title>
        <authorList>
            <person name="Ali S."/>
            <person name="Shao J."/>
            <person name="Larry D.J."/>
            <person name="Kronmiller B."/>
            <person name="Shen D."/>
            <person name="Strem M.D."/>
            <person name="Melnick R.L."/>
            <person name="Guiltinan M.J."/>
            <person name="Tyler B.M."/>
            <person name="Meinhardt L.W."/>
            <person name="Bailey B.A."/>
        </authorList>
    </citation>
    <scope>NUCLEOTIDE SEQUENCE [LARGE SCALE GENOMIC DNA]</scope>
    <source>
        <strain evidence="3">zdho120</strain>
    </source>
</reference>
<dbReference type="OrthoDB" id="107701at2759"/>
<organism evidence="2 3">
    <name type="scientific">Phytophthora megakarya</name>
    <dbReference type="NCBI Taxonomy" id="4795"/>
    <lineage>
        <taxon>Eukaryota</taxon>
        <taxon>Sar</taxon>
        <taxon>Stramenopiles</taxon>
        <taxon>Oomycota</taxon>
        <taxon>Peronosporomycetes</taxon>
        <taxon>Peronosporales</taxon>
        <taxon>Peronosporaceae</taxon>
        <taxon>Phytophthora</taxon>
    </lineage>
</organism>
<gene>
    <name evidence="2" type="ORF">PHMEG_00041621</name>
</gene>
<evidence type="ECO:0000256" key="1">
    <source>
        <dbReference type="SAM" id="MobiDB-lite"/>
    </source>
</evidence>
<evidence type="ECO:0000313" key="3">
    <source>
        <dbReference type="Proteomes" id="UP000198211"/>
    </source>
</evidence>
<accession>A0A225UDX4</accession>
<dbReference type="EMBL" id="NBNE01023312">
    <property type="protein sequence ID" value="OWY90309.1"/>
    <property type="molecule type" value="Genomic_DNA"/>
</dbReference>
<feature type="region of interest" description="Disordered" evidence="1">
    <location>
        <begin position="109"/>
        <end position="132"/>
    </location>
</feature>
<protein>
    <submittedName>
        <fullName evidence="2">Gag-pol Polyprotein</fullName>
    </submittedName>
</protein>
<dbReference type="PANTHER" id="PTHR11439">
    <property type="entry name" value="GAG-POL-RELATED RETROTRANSPOSON"/>
    <property type="match status" value="1"/>
</dbReference>
<keyword evidence="3" id="KW-1185">Reference proteome</keyword>